<feature type="region of interest" description="Disordered" evidence="1">
    <location>
        <begin position="27"/>
        <end position="141"/>
    </location>
</feature>
<reference evidence="2 3" key="1">
    <citation type="submission" date="2017-06" db="EMBL/GenBank/DDBJ databases">
        <authorList>
            <person name="Kim H.J."/>
            <person name="Triplett B.A."/>
        </authorList>
    </citation>
    <scope>NUCLEOTIDE SEQUENCE [LARGE SCALE GENOMIC DNA]</scope>
    <source>
        <strain evidence="2">FRACA_ARgP5</strain>
    </source>
</reference>
<protein>
    <submittedName>
        <fullName evidence="2">Uncharacterized protein</fullName>
    </submittedName>
</protein>
<dbReference type="EMBL" id="FZMO01000468">
    <property type="protein sequence ID" value="SNQ50747.1"/>
    <property type="molecule type" value="Genomic_DNA"/>
</dbReference>
<evidence type="ECO:0000313" key="3">
    <source>
        <dbReference type="Proteomes" id="UP000234331"/>
    </source>
</evidence>
<feature type="compositionally biased region" description="Basic and acidic residues" evidence="1">
    <location>
        <begin position="123"/>
        <end position="141"/>
    </location>
</feature>
<keyword evidence="3" id="KW-1185">Reference proteome</keyword>
<organism evidence="2 3">
    <name type="scientific">Frankia canadensis</name>
    <dbReference type="NCBI Taxonomy" id="1836972"/>
    <lineage>
        <taxon>Bacteria</taxon>
        <taxon>Bacillati</taxon>
        <taxon>Actinomycetota</taxon>
        <taxon>Actinomycetes</taxon>
        <taxon>Frankiales</taxon>
        <taxon>Frankiaceae</taxon>
        <taxon>Frankia</taxon>
    </lineage>
</organism>
<evidence type="ECO:0000256" key="1">
    <source>
        <dbReference type="SAM" id="MobiDB-lite"/>
    </source>
</evidence>
<accession>A0A2I2KYL1</accession>
<gene>
    <name evidence="2" type="ORF">FRACA_520012</name>
</gene>
<proteinExistence type="predicted"/>
<sequence length="141" mass="15173">MIATAPACAVPMTVRTLAWLKTFSTATASGRVRSSQASMPSAMARSRSGTSTPAGVRTTPTSTRLARMPRAPSMTPSPHRVSPGSTPSTRIHPPDPAAQNLAAREHRDPKNIRSMVDRAAQPDIHDTPNRSLRDGRRPLSW</sequence>
<feature type="compositionally biased region" description="Low complexity" evidence="1">
    <location>
        <begin position="33"/>
        <end position="48"/>
    </location>
</feature>
<evidence type="ECO:0000313" key="2">
    <source>
        <dbReference type="EMBL" id="SNQ50747.1"/>
    </source>
</evidence>
<dbReference type="Proteomes" id="UP000234331">
    <property type="component" value="Unassembled WGS sequence"/>
</dbReference>
<feature type="compositionally biased region" description="Polar residues" evidence="1">
    <location>
        <begin position="49"/>
        <end position="64"/>
    </location>
</feature>
<name>A0A2I2KYL1_9ACTN</name>
<dbReference type="AlphaFoldDB" id="A0A2I2KYL1"/>